<dbReference type="Proteomes" id="UP000219331">
    <property type="component" value="Unassembled WGS sequence"/>
</dbReference>
<proteinExistence type="inferred from homology"/>
<dbReference type="Gene3D" id="3.90.226.10">
    <property type="entry name" value="2-enoyl-CoA Hydratase, Chain A, domain 1"/>
    <property type="match status" value="1"/>
</dbReference>
<dbReference type="CDD" id="cd06558">
    <property type="entry name" value="crotonase-like"/>
    <property type="match status" value="1"/>
</dbReference>
<evidence type="ECO:0000313" key="2">
    <source>
        <dbReference type="EMBL" id="SOB89573.1"/>
    </source>
</evidence>
<accession>A0A285R647</accession>
<reference evidence="2 3" key="1">
    <citation type="submission" date="2017-08" db="EMBL/GenBank/DDBJ databases">
        <authorList>
            <person name="de Groot N.N."/>
        </authorList>
    </citation>
    <scope>NUCLEOTIDE SEQUENCE [LARGE SCALE GENOMIC DNA]</scope>
    <source>
        <strain evidence="2 3">USBA 352</strain>
    </source>
</reference>
<name>A0A285R647_9HYPH</name>
<dbReference type="RefSeq" id="WP_067217463.1">
    <property type="nucleotide sequence ID" value="NZ_JAJGNR010000001.1"/>
</dbReference>
<dbReference type="InterPro" id="IPR029045">
    <property type="entry name" value="ClpP/crotonase-like_dom_sf"/>
</dbReference>
<protein>
    <submittedName>
        <fullName evidence="2">Enoyl-CoA hydratase</fullName>
    </submittedName>
</protein>
<dbReference type="Gene3D" id="1.10.12.10">
    <property type="entry name" value="Lyase 2-enoyl-coa Hydratase, Chain A, domain 2"/>
    <property type="match status" value="1"/>
</dbReference>
<dbReference type="PANTHER" id="PTHR43459:SF3">
    <property type="entry name" value="ENOYL-COA HYDRATASE ECHA15 (ENOYL HYDRASE) (UNSATURATED ACYL-COA HYDRATASE) (CROTONASE)-RELATED"/>
    <property type="match status" value="1"/>
</dbReference>
<dbReference type="Pfam" id="PF00378">
    <property type="entry name" value="ECH_1"/>
    <property type="match status" value="1"/>
</dbReference>
<dbReference type="GO" id="GO:0003824">
    <property type="term" value="F:catalytic activity"/>
    <property type="evidence" value="ECO:0007669"/>
    <property type="project" value="UniProtKB-ARBA"/>
</dbReference>
<organism evidence="2 3">
    <name type="scientific">Stappia indica</name>
    <dbReference type="NCBI Taxonomy" id="538381"/>
    <lineage>
        <taxon>Bacteria</taxon>
        <taxon>Pseudomonadati</taxon>
        <taxon>Pseudomonadota</taxon>
        <taxon>Alphaproteobacteria</taxon>
        <taxon>Hyphomicrobiales</taxon>
        <taxon>Stappiaceae</taxon>
        <taxon>Stappia</taxon>
    </lineage>
</organism>
<dbReference type="InterPro" id="IPR014748">
    <property type="entry name" value="Enoyl-CoA_hydra_C"/>
</dbReference>
<evidence type="ECO:0000256" key="1">
    <source>
        <dbReference type="ARBA" id="ARBA00005254"/>
    </source>
</evidence>
<comment type="similarity">
    <text evidence="1">Belongs to the enoyl-CoA hydratase/isomerase family.</text>
</comment>
<dbReference type="AlphaFoldDB" id="A0A285R647"/>
<dbReference type="PANTHER" id="PTHR43459">
    <property type="entry name" value="ENOYL-COA HYDRATASE"/>
    <property type="match status" value="1"/>
</dbReference>
<sequence>MKTYPLEERYETLKISRDGRKLTITMNRPDFLNAADTVLHEELAHVFYDVAVDPDSDIIILTGAGRAFSAGGDIPWMRDAIAKPEMFEQTAREAKRIAFSMLELEKPLIAKVNGHATGLGATLALLCDVIFASSRAKIGDPHVSIGFVAGDGGPALWPQLIGYARAKEYLMTGDLMPATEAERIGLINHVVEPEELDARVDAFADKLANGATKAIRWTKTLANLELRRIVGAVMDPGVAYEALSNNTADHREAVEAFLAKRQPVFTGK</sequence>
<dbReference type="SUPFAM" id="SSF52096">
    <property type="entry name" value="ClpP/crotonase"/>
    <property type="match status" value="1"/>
</dbReference>
<dbReference type="OrthoDB" id="9807606at2"/>
<dbReference type="InterPro" id="IPR001753">
    <property type="entry name" value="Enoyl-CoA_hydra/iso"/>
</dbReference>
<gene>
    <name evidence="2" type="ORF">SAMN05421512_101298</name>
</gene>
<evidence type="ECO:0000313" key="3">
    <source>
        <dbReference type="Proteomes" id="UP000219331"/>
    </source>
</evidence>
<keyword evidence="3" id="KW-1185">Reference proteome</keyword>
<dbReference type="EMBL" id="OBML01000001">
    <property type="protein sequence ID" value="SOB89573.1"/>
    <property type="molecule type" value="Genomic_DNA"/>
</dbReference>
<dbReference type="STRING" id="538381.GCA_001696535_01377"/>